<feature type="signal peptide" evidence="1">
    <location>
        <begin position="1"/>
        <end position="20"/>
    </location>
</feature>
<dbReference type="KEGG" id="fll:EI427_02960"/>
<evidence type="ECO:0000313" key="3">
    <source>
        <dbReference type="Proteomes" id="UP000267268"/>
    </source>
</evidence>
<evidence type="ECO:0008006" key="4">
    <source>
        <dbReference type="Google" id="ProtNLM"/>
    </source>
</evidence>
<protein>
    <recommendedName>
        <fullName evidence="4">DUF4412 domain-containing protein</fullName>
    </recommendedName>
</protein>
<keyword evidence="3" id="KW-1185">Reference proteome</keyword>
<dbReference type="EMBL" id="CP034562">
    <property type="protein sequence ID" value="AZQ61216.1"/>
    <property type="molecule type" value="Genomic_DNA"/>
</dbReference>
<organism evidence="2 3">
    <name type="scientific">Flammeovirga pectinis</name>
    <dbReference type="NCBI Taxonomy" id="2494373"/>
    <lineage>
        <taxon>Bacteria</taxon>
        <taxon>Pseudomonadati</taxon>
        <taxon>Bacteroidota</taxon>
        <taxon>Cytophagia</taxon>
        <taxon>Cytophagales</taxon>
        <taxon>Flammeovirgaceae</taxon>
        <taxon>Flammeovirga</taxon>
    </lineage>
</organism>
<dbReference type="AlphaFoldDB" id="A0A3Q9FNK8"/>
<proteinExistence type="predicted"/>
<reference evidence="2 3" key="1">
    <citation type="submission" date="2018-12" db="EMBL/GenBank/DDBJ databases">
        <title>Flammeovirga pectinis sp. nov., isolated from the gut of the Korean scallop, Patinopecten yessoensis.</title>
        <authorList>
            <person name="Bae J.-W."/>
            <person name="Jeong Y.-S."/>
            <person name="Kang W."/>
        </authorList>
    </citation>
    <scope>NUCLEOTIDE SEQUENCE [LARGE SCALE GENOMIC DNA]</scope>
    <source>
        <strain evidence="2 3">L12M1</strain>
    </source>
</reference>
<dbReference type="OrthoDB" id="978637at2"/>
<dbReference type="Proteomes" id="UP000267268">
    <property type="component" value="Chromosome 1"/>
</dbReference>
<evidence type="ECO:0000256" key="1">
    <source>
        <dbReference type="SAM" id="SignalP"/>
    </source>
</evidence>
<sequence>MNYKSILFLFILLNSTTCIVAQNTPQILSGLTDYIETISDKNSFPDEYHFDYAYKITHIHSNDSIENFVIYSPKEGDYFALSKDLSDTELMVFDLTKNYLLTFCTIDKEQYAISGPLSFFDQFKVDQKVYKFSKKLSKEKKSLKEKHISYTSTYNGVVTELDITKEKKFNNNGLKKGFWMIIQESNSTPTPLIEKGSILEIRTKTSKNLSKASINEVIELDKNIILLNYKLIDFGALEQVKKDSL</sequence>
<evidence type="ECO:0000313" key="2">
    <source>
        <dbReference type="EMBL" id="AZQ61216.1"/>
    </source>
</evidence>
<keyword evidence="1" id="KW-0732">Signal</keyword>
<accession>A0A3Q9FNK8</accession>
<feature type="chain" id="PRO_5018588251" description="DUF4412 domain-containing protein" evidence="1">
    <location>
        <begin position="21"/>
        <end position="245"/>
    </location>
</feature>
<dbReference type="RefSeq" id="WP_126611455.1">
    <property type="nucleotide sequence ID" value="NZ_CP034562.1"/>
</dbReference>
<name>A0A3Q9FNK8_9BACT</name>
<gene>
    <name evidence="2" type="ORF">EI427_02960</name>
</gene>